<comment type="caution">
    <text evidence="7">The sequence shown here is derived from an EMBL/GenBank/DDBJ whole genome shotgun (WGS) entry which is preliminary data.</text>
</comment>
<dbReference type="InterPro" id="IPR022238">
    <property type="entry name" value="Bud23_C"/>
</dbReference>
<dbReference type="GO" id="GO:0005730">
    <property type="term" value="C:nucleolus"/>
    <property type="evidence" value="ECO:0007669"/>
    <property type="project" value="TreeGrafter"/>
</dbReference>
<evidence type="ECO:0000313" key="8">
    <source>
        <dbReference type="Proteomes" id="UP000789595"/>
    </source>
</evidence>
<evidence type="ECO:0000259" key="5">
    <source>
        <dbReference type="Pfam" id="PF08242"/>
    </source>
</evidence>
<evidence type="ECO:0000259" key="6">
    <source>
        <dbReference type="Pfam" id="PF12589"/>
    </source>
</evidence>
<keyword evidence="8" id="KW-1185">Reference proteome</keyword>
<keyword evidence="1" id="KW-0489">Methyltransferase</keyword>
<evidence type="ECO:0000256" key="2">
    <source>
        <dbReference type="ARBA" id="ARBA00022679"/>
    </source>
</evidence>
<evidence type="ECO:0000256" key="1">
    <source>
        <dbReference type="ARBA" id="ARBA00022603"/>
    </source>
</evidence>
<feature type="region of interest" description="Disordered" evidence="4">
    <location>
        <begin position="255"/>
        <end position="307"/>
    </location>
</feature>
<accession>A0A8J2X3T6</accession>
<dbReference type="InterPro" id="IPR039769">
    <property type="entry name" value="Bud23-like"/>
</dbReference>
<gene>
    <name evidence="7" type="ORF">PECAL_6P10140</name>
</gene>
<dbReference type="Gene3D" id="3.40.50.150">
    <property type="entry name" value="Vaccinia Virus protein VP39"/>
    <property type="match status" value="1"/>
</dbReference>
<evidence type="ECO:0000313" key="7">
    <source>
        <dbReference type="EMBL" id="CAH0379394.1"/>
    </source>
</evidence>
<feature type="domain" description="18S rRNA (guanine(1575)-N(7))-methyltransferase Bud23 C-terminal" evidence="6">
    <location>
        <begin position="265"/>
        <end position="304"/>
    </location>
</feature>
<sequence>MPRPEASGPPANYYDATEAAKYTSSSRIIRVQAEIAARCVELLNFPAGARRLVVDVGCGSGLSGAALERAGHAWVGCDVSRDMLRVAARRAARDDDGGEAEDMDDSEEEEEEEEEEAEEENGSEEEADGGAGDRAANATAELLEHDMGLGLPFRDGAFDGAVSVSALQWLCYDNDAASSAPRRLNRFFASLYRCLRAGGRAALQFYPENDAQAALIAAAAQRAGFAGGVVVDFPRSTKARKHYLCLSTERRYRAPDARDAAGAPQRRGGGRKRGRDWVLDKKAHQRKKGGRVRPDSKFTGRKRKDKF</sequence>
<dbReference type="SUPFAM" id="SSF53335">
    <property type="entry name" value="S-adenosyl-L-methionine-dependent methyltransferases"/>
    <property type="match status" value="1"/>
</dbReference>
<feature type="compositionally biased region" description="Acidic residues" evidence="4">
    <location>
        <begin position="96"/>
        <end position="128"/>
    </location>
</feature>
<dbReference type="Proteomes" id="UP000789595">
    <property type="component" value="Unassembled WGS sequence"/>
</dbReference>
<protein>
    <recommendedName>
        <fullName evidence="9">18S rRNA (guanine(1575)-N(7))-methyltransferase Bud23 C-terminal domain-containing protein</fullName>
    </recommendedName>
</protein>
<dbReference type="InterPro" id="IPR029063">
    <property type="entry name" value="SAM-dependent_MTases_sf"/>
</dbReference>
<dbReference type="AlphaFoldDB" id="A0A8J2X3T6"/>
<dbReference type="EMBL" id="CAKKNE010000006">
    <property type="protein sequence ID" value="CAH0379394.1"/>
    <property type="molecule type" value="Genomic_DNA"/>
</dbReference>
<dbReference type="Pfam" id="PF08242">
    <property type="entry name" value="Methyltransf_12"/>
    <property type="match status" value="1"/>
</dbReference>
<keyword evidence="2" id="KW-0808">Transferase</keyword>
<dbReference type="PANTHER" id="PTHR12734:SF0">
    <property type="entry name" value="18S RRNA (GUANINE-N(7))-METHYLTRANSFERASE-RELATED"/>
    <property type="match status" value="1"/>
</dbReference>
<dbReference type="InterPro" id="IPR013217">
    <property type="entry name" value="Methyltransf_12"/>
</dbReference>
<organism evidence="7 8">
    <name type="scientific">Pelagomonas calceolata</name>
    <dbReference type="NCBI Taxonomy" id="35677"/>
    <lineage>
        <taxon>Eukaryota</taxon>
        <taxon>Sar</taxon>
        <taxon>Stramenopiles</taxon>
        <taxon>Ochrophyta</taxon>
        <taxon>Pelagophyceae</taxon>
        <taxon>Pelagomonadales</taxon>
        <taxon>Pelagomonadaceae</taxon>
        <taxon>Pelagomonas</taxon>
    </lineage>
</organism>
<reference evidence="7" key="1">
    <citation type="submission" date="2021-11" db="EMBL/GenBank/DDBJ databases">
        <authorList>
            <consortium name="Genoscope - CEA"/>
            <person name="William W."/>
        </authorList>
    </citation>
    <scope>NUCLEOTIDE SEQUENCE</scope>
</reference>
<name>A0A8J2X3T6_9STRA</name>
<proteinExistence type="predicted"/>
<dbReference type="OrthoDB" id="2877at2759"/>
<evidence type="ECO:0000256" key="3">
    <source>
        <dbReference type="ARBA" id="ARBA00022691"/>
    </source>
</evidence>
<evidence type="ECO:0000256" key="4">
    <source>
        <dbReference type="SAM" id="MobiDB-lite"/>
    </source>
</evidence>
<dbReference type="GO" id="GO:0070476">
    <property type="term" value="P:rRNA (guanine-N7)-methylation"/>
    <property type="evidence" value="ECO:0007669"/>
    <property type="project" value="InterPro"/>
</dbReference>
<dbReference type="GO" id="GO:0016435">
    <property type="term" value="F:rRNA (guanine) methyltransferase activity"/>
    <property type="evidence" value="ECO:0007669"/>
    <property type="project" value="InterPro"/>
</dbReference>
<dbReference type="Pfam" id="PF12589">
    <property type="entry name" value="WBS_methylT"/>
    <property type="match status" value="1"/>
</dbReference>
<dbReference type="PANTHER" id="PTHR12734">
    <property type="entry name" value="METHYLTRANSFERASE-RELATED"/>
    <property type="match status" value="1"/>
</dbReference>
<feature type="domain" description="Methyltransferase type 12" evidence="5">
    <location>
        <begin position="54"/>
        <end position="200"/>
    </location>
</feature>
<feature type="region of interest" description="Disordered" evidence="4">
    <location>
        <begin position="90"/>
        <end position="133"/>
    </location>
</feature>
<dbReference type="CDD" id="cd02440">
    <property type="entry name" value="AdoMet_MTases"/>
    <property type="match status" value="1"/>
</dbReference>
<keyword evidence="3" id="KW-0949">S-adenosyl-L-methionine</keyword>
<evidence type="ECO:0008006" key="9">
    <source>
        <dbReference type="Google" id="ProtNLM"/>
    </source>
</evidence>